<evidence type="ECO:0000256" key="4">
    <source>
        <dbReference type="ARBA" id="ARBA00022490"/>
    </source>
</evidence>
<evidence type="ECO:0000256" key="9">
    <source>
        <dbReference type="ARBA" id="ARBA00045321"/>
    </source>
</evidence>
<comment type="caution">
    <text evidence="11">The sequence shown here is derived from an EMBL/GenBank/DDBJ whole genome shotgun (WGS) entry which is preliminary data.</text>
</comment>
<accession>A0ABD0YPH3</accession>
<keyword evidence="8" id="KW-0966">Cell projection</keyword>
<dbReference type="InterPro" id="IPR021897">
    <property type="entry name" value="FAP206"/>
</dbReference>
<keyword evidence="12" id="KW-1185">Reference proteome</keyword>
<evidence type="ECO:0000313" key="11">
    <source>
        <dbReference type="EMBL" id="KAL1137691.1"/>
    </source>
</evidence>
<comment type="subcellular location">
    <subcellularLocation>
        <location evidence="1">Cytoplasm</location>
        <location evidence="1">Cytoskeleton</location>
        <location evidence="1">Cilium axoneme</location>
    </subcellularLocation>
</comment>
<protein>
    <recommendedName>
        <fullName evidence="3">Cilia- and flagella-associated protein 206</fullName>
    </recommendedName>
</protein>
<evidence type="ECO:0000259" key="10">
    <source>
        <dbReference type="PROSITE" id="PS50878"/>
    </source>
</evidence>
<dbReference type="InterPro" id="IPR000477">
    <property type="entry name" value="RT_dom"/>
</dbReference>
<dbReference type="Proteomes" id="UP001558652">
    <property type="component" value="Unassembled WGS sequence"/>
</dbReference>
<comment type="function">
    <text evidence="9">Essential for sperm motility and is involved in the regulation of the beating frequency of motile cilia on the epithelial cells of the respiratory tract. Required for the establishment of radial spokes in sperm flagella.</text>
</comment>
<keyword evidence="7" id="KW-0206">Cytoskeleton</keyword>
<dbReference type="PANTHER" id="PTHR21442">
    <property type="entry name" value="CILIA- AND FLAGELLA-ASSOCIATED PROTEIN 206"/>
    <property type="match status" value="1"/>
</dbReference>
<comment type="similarity">
    <text evidence="2">Belongs to the CFAP206 family.</text>
</comment>
<evidence type="ECO:0000256" key="7">
    <source>
        <dbReference type="ARBA" id="ARBA00023212"/>
    </source>
</evidence>
<reference evidence="11 12" key="1">
    <citation type="submission" date="2024-07" db="EMBL/GenBank/DDBJ databases">
        <title>Chromosome-level genome assembly of the water stick insect Ranatra chinensis (Heteroptera: Nepidae).</title>
        <authorList>
            <person name="Liu X."/>
        </authorList>
    </citation>
    <scope>NUCLEOTIDE SEQUENCE [LARGE SCALE GENOMIC DNA]</scope>
    <source>
        <strain evidence="11">Cailab_2021Rc</strain>
        <tissue evidence="11">Muscle</tissue>
    </source>
</reference>
<keyword evidence="4" id="KW-0963">Cytoplasm</keyword>
<dbReference type="InterPro" id="IPR043128">
    <property type="entry name" value="Rev_trsase/Diguanyl_cyclase"/>
</dbReference>
<dbReference type="Pfam" id="PF12018">
    <property type="entry name" value="FAP206"/>
    <property type="match status" value="1"/>
</dbReference>
<gene>
    <name evidence="11" type="ORF">AAG570_009387</name>
</gene>
<dbReference type="InterPro" id="IPR043502">
    <property type="entry name" value="DNA/RNA_pol_sf"/>
</dbReference>
<evidence type="ECO:0000256" key="8">
    <source>
        <dbReference type="ARBA" id="ARBA00023273"/>
    </source>
</evidence>
<dbReference type="AlphaFoldDB" id="A0ABD0YPH3"/>
<dbReference type="EMBL" id="JBFDAA010000004">
    <property type="protein sequence ID" value="KAL1137691.1"/>
    <property type="molecule type" value="Genomic_DNA"/>
</dbReference>
<proteinExistence type="inferred from homology"/>
<name>A0ABD0YPH3_9HEMI</name>
<feature type="domain" description="Reverse transcriptase" evidence="10">
    <location>
        <begin position="1"/>
        <end position="67"/>
    </location>
</feature>
<evidence type="ECO:0000313" key="12">
    <source>
        <dbReference type="Proteomes" id="UP001558652"/>
    </source>
</evidence>
<keyword evidence="5" id="KW-0970">Cilium biogenesis/degradation</keyword>
<organism evidence="11 12">
    <name type="scientific">Ranatra chinensis</name>
    <dbReference type="NCBI Taxonomy" id="642074"/>
    <lineage>
        <taxon>Eukaryota</taxon>
        <taxon>Metazoa</taxon>
        <taxon>Ecdysozoa</taxon>
        <taxon>Arthropoda</taxon>
        <taxon>Hexapoda</taxon>
        <taxon>Insecta</taxon>
        <taxon>Pterygota</taxon>
        <taxon>Neoptera</taxon>
        <taxon>Paraneoptera</taxon>
        <taxon>Hemiptera</taxon>
        <taxon>Heteroptera</taxon>
        <taxon>Panheteroptera</taxon>
        <taxon>Nepomorpha</taxon>
        <taxon>Nepidae</taxon>
        <taxon>Ranatrinae</taxon>
        <taxon>Ranatra</taxon>
    </lineage>
</organism>
<dbReference type="GO" id="GO:0030030">
    <property type="term" value="P:cell projection organization"/>
    <property type="evidence" value="ECO:0007669"/>
    <property type="project" value="UniProtKB-KW"/>
</dbReference>
<dbReference type="GO" id="GO:0071897">
    <property type="term" value="P:DNA biosynthetic process"/>
    <property type="evidence" value="ECO:0007669"/>
    <property type="project" value="UniProtKB-ARBA"/>
</dbReference>
<evidence type="ECO:0000256" key="1">
    <source>
        <dbReference type="ARBA" id="ARBA00004430"/>
    </source>
</evidence>
<evidence type="ECO:0000256" key="5">
    <source>
        <dbReference type="ARBA" id="ARBA00022794"/>
    </source>
</evidence>
<evidence type="ECO:0000256" key="6">
    <source>
        <dbReference type="ARBA" id="ARBA00023069"/>
    </source>
</evidence>
<evidence type="ECO:0000256" key="2">
    <source>
        <dbReference type="ARBA" id="ARBA00010500"/>
    </source>
</evidence>
<dbReference type="PANTHER" id="PTHR21442:SF0">
    <property type="entry name" value="CILIA- AND FLAGELLA-ASSOCIATED PROTEIN 206"/>
    <property type="match status" value="1"/>
</dbReference>
<dbReference type="PROSITE" id="PS50878">
    <property type="entry name" value="RT_POL"/>
    <property type="match status" value="1"/>
</dbReference>
<dbReference type="GO" id="GO:0005930">
    <property type="term" value="C:axoneme"/>
    <property type="evidence" value="ECO:0007669"/>
    <property type="project" value="UniProtKB-SubCell"/>
</dbReference>
<dbReference type="SUPFAM" id="SSF56672">
    <property type="entry name" value="DNA/RNA polymerases"/>
    <property type="match status" value="1"/>
</dbReference>
<evidence type="ECO:0000256" key="3">
    <source>
        <dbReference type="ARBA" id="ARBA00021602"/>
    </source>
</evidence>
<dbReference type="Gene3D" id="3.30.70.270">
    <property type="match status" value="1"/>
</dbReference>
<sequence>MEEFLEGLDEGSVKVYMNDIIAVSRFEREHEEHLTRLFEGLKEFRLKVSREKSPFFRPSVKFMEYLLSELGIHPNTGNVQAIKKLQPLSDVKGSIMGVISFYRRCLPGLTDRMEGWNRLTKKRVKLEITKHMLESFEWIFSITLNPEHNFTVQREREDDELRNLTNEISKLLLRSTPSLETLKIQSFVFNEFGNRVPDKEESEDCLCQAKKIKIKPKIDPSKVVCEVVYKTDFPENLSLQYCGFCPVHIVEGDGIVLDVDTEIGLLHYEGKYYGFSCEKAAYNFGKNPGFYKKAVLDYARRNPEYLDLLDLRQEAFEYRFVGNLVPKFPKRISERTKEVQCVDHPYEDYIDKKYEWNIWELKRDAVQLANILKCKTHSTQTDRSHFKEGVGTQTHFKREVACQTMRDSYTNVPKPSTFIFGLRGRRKEDQHKILLTRPVDEGPCKILERNIPSPCEFKEE</sequence>
<keyword evidence="6" id="KW-0969">Cilium</keyword>